<reference evidence="1" key="1">
    <citation type="journal article" date="2014" name="Nat. Commun.">
        <title>The tobacco genome sequence and its comparison with those of tomato and potato.</title>
        <authorList>
            <person name="Sierro N."/>
            <person name="Battey J.N."/>
            <person name="Ouadi S."/>
            <person name="Bakaher N."/>
            <person name="Bovet L."/>
            <person name="Willig A."/>
            <person name="Goepfert S."/>
            <person name="Peitsch M.C."/>
            <person name="Ivanov N.V."/>
        </authorList>
    </citation>
    <scope>NUCLEOTIDE SEQUENCE [LARGE SCALE GENOMIC DNA]</scope>
</reference>
<keyword evidence="1" id="KW-1185">Reference proteome</keyword>
<organism evidence="1 2">
    <name type="scientific">Nicotiana tabacum</name>
    <name type="common">Common tobacco</name>
    <dbReference type="NCBI Taxonomy" id="4097"/>
    <lineage>
        <taxon>Eukaryota</taxon>
        <taxon>Viridiplantae</taxon>
        <taxon>Streptophyta</taxon>
        <taxon>Embryophyta</taxon>
        <taxon>Tracheophyta</taxon>
        <taxon>Spermatophyta</taxon>
        <taxon>Magnoliopsida</taxon>
        <taxon>eudicotyledons</taxon>
        <taxon>Gunneridae</taxon>
        <taxon>Pentapetalae</taxon>
        <taxon>asterids</taxon>
        <taxon>lamiids</taxon>
        <taxon>Solanales</taxon>
        <taxon>Solanaceae</taxon>
        <taxon>Nicotianoideae</taxon>
        <taxon>Nicotianeae</taxon>
        <taxon>Nicotiana</taxon>
    </lineage>
</organism>
<protein>
    <submittedName>
        <fullName evidence="2">Uncharacterized protein LOC142166206</fullName>
    </submittedName>
</protein>
<gene>
    <name evidence="2" type="primary">LOC142166206</name>
</gene>
<reference evidence="2" key="2">
    <citation type="submission" date="2025-08" db="UniProtKB">
        <authorList>
            <consortium name="RefSeq"/>
        </authorList>
    </citation>
    <scope>IDENTIFICATION</scope>
    <source>
        <tissue evidence="2">Leaf</tissue>
    </source>
</reference>
<name>A0AC58S754_TOBAC</name>
<dbReference type="Proteomes" id="UP000790787">
    <property type="component" value="Chromosome 2"/>
</dbReference>
<evidence type="ECO:0000313" key="2">
    <source>
        <dbReference type="RefSeq" id="XP_075080826.1"/>
    </source>
</evidence>
<proteinExistence type="predicted"/>
<evidence type="ECO:0000313" key="1">
    <source>
        <dbReference type="Proteomes" id="UP000790787"/>
    </source>
</evidence>
<dbReference type="RefSeq" id="XP_075080826.1">
    <property type="nucleotide sequence ID" value="XM_075224725.1"/>
</dbReference>
<sequence>MAIKLVVRLSNLNFVSAYAPQAGLDEEVKRRFWEGLDEVVLGILPAEKLFIGGDFNGHIGSSAGGYGEVHGGFGFGDRNGGGTSLLDFARAFELVITNSSFSKREEHLVTFWSIVAKTQIDYLLFRRCDRGLCVDCKVIPSENLATQHRLLVMDVGIVIKRKKRFVRGQPRIRWGALTKDNVQELEGQLMALGACKSGRDASAMWTATTDCIREVAREVLGVSKGYYGGHRGDWWWNDAIQGKVDAKKATYLSLVESTDEEQRRANRVSYNEARKEAKLAVTEAKNAVFDRLYEELGGKCGDKRLFRLAKARERKALDLDQVRCIKDEEGRVLTEESQIKNRWQTYFHKLLNEEGGGNIVLGELGHSEGLRDFRYCRHIKIEEVVGAVCKISRGKATGPDEIPVEFWRYVGRAGLEWMAGLFNVIFRTKRMPDEWRCSMMIPLYKNKGDIQKYNSYRSIKLLSHTMKVWERVVEGRVRKVVSISEN</sequence>
<accession>A0AC58S754</accession>